<gene>
    <name evidence="3" type="ORF">AT746_13445</name>
</gene>
<evidence type="ECO:0000313" key="3">
    <source>
        <dbReference type="EMBL" id="ALS99163.1"/>
    </source>
</evidence>
<dbReference type="AlphaFoldDB" id="A0A0U2QNJ4"/>
<evidence type="ECO:0000313" key="4">
    <source>
        <dbReference type="Proteomes" id="UP000068447"/>
    </source>
</evidence>
<protein>
    <recommendedName>
        <fullName evidence="2">Chalcone isomerase domain-containing protein</fullName>
    </recommendedName>
</protein>
<dbReference type="InterPro" id="IPR016088">
    <property type="entry name" value="Chalcone_isomerase_3-sand"/>
</dbReference>
<keyword evidence="4" id="KW-1185">Reference proteome</keyword>
<dbReference type="Proteomes" id="UP000068447">
    <property type="component" value="Chromosome"/>
</dbReference>
<proteinExistence type="predicted"/>
<dbReference type="STRING" id="1526571.AT746_13445"/>
<dbReference type="RefSeq" id="WP_062481128.1">
    <property type="nucleotide sequence ID" value="NZ_CP013650.1"/>
</dbReference>
<dbReference type="KEGG" id="lal:AT746_13445"/>
<dbReference type="Pfam" id="PF16036">
    <property type="entry name" value="Chalcone_3"/>
    <property type="match status" value="1"/>
</dbReference>
<reference evidence="3 4" key="1">
    <citation type="submission" date="2015-12" db="EMBL/GenBank/DDBJ databases">
        <title>Complete genome of Lacimicrobium alkaliphilum KCTC 32984.</title>
        <authorList>
            <person name="Kim S.-G."/>
            <person name="Lee Y.-J."/>
        </authorList>
    </citation>
    <scope>NUCLEOTIDE SEQUENCE [LARGE SCALE GENOMIC DNA]</scope>
    <source>
        <strain evidence="3 4">YelD216</strain>
    </source>
</reference>
<dbReference type="InterPro" id="IPR016087">
    <property type="entry name" value="Chalcone_isomerase"/>
</dbReference>
<dbReference type="OrthoDB" id="8527419at2"/>
<dbReference type="EMBL" id="CP013650">
    <property type="protein sequence ID" value="ALS99163.1"/>
    <property type="molecule type" value="Genomic_DNA"/>
</dbReference>
<organism evidence="3 4">
    <name type="scientific">Lacimicrobium alkaliphilum</name>
    <dbReference type="NCBI Taxonomy" id="1526571"/>
    <lineage>
        <taxon>Bacteria</taxon>
        <taxon>Pseudomonadati</taxon>
        <taxon>Pseudomonadota</taxon>
        <taxon>Gammaproteobacteria</taxon>
        <taxon>Alteromonadales</taxon>
        <taxon>Alteromonadaceae</taxon>
        <taxon>Lacimicrobium</taxon>
    </lineage>
</organism>
<feature type="signal peptide" evidence="1">
    <location>
        <begin position="1"/>
        <end position="17"/>
    </location>
</feature>
<accession>A0A0U2QNJ4</accession>
<feature type="chain" id="PRO_5006831942" description="Chalcone isomerase domain-containing protein" evidence="1">
    <location>
        <begin position="18"/>
        <end position="165"/>
    </location>
</feature>
<name>A0A0U2QNJ4_9ALTE</name>
<keyword evidence="1" id="KW-0732">Signal</keyword>
<dbReference type="Gene3D" id="3.50.70.10">
    <property type="match status" value="1"/>
</dbReference>
<feature type="domain" description="Chalcone isomerase" evidence="2">
    <location>
        <begin position="32"/>
        <end position="159"/>
    </location>
</feature>
<sequence length="165" mass="19110">MKLLILALLICTGIVQASPVQDLQKVGDARLKVWFWEVYESSLYTASGQYNAKNYPIALQIDYLRDISAADLVEATAEQWQKQGLDDKRTSPWIERIKALWPDIRKGDQLIFRVDNNQKGRFYYNQEPLGEVEDTDFAPAFLGIWLAPNTEYPKLREKLIQRSDQ</sequence>
<evidence type="ECO:0000259" key="2">
    <source>
        <dbReference type="Pfam" id="PF16036"/>
    </source>
</evidence>
<evidence type="ECO:0000256" key="1">
    <source>
        <dbReference type="SAM" id="SignalP"/>
    </source>
</evidence>